<dbReference type="InParanoid" id="A0A5Q0BET1"/>
<evidence type="ECO:0000256" key="2">
    <source>
        <dbReference type="SAM" id="Phobius"/>
    </source>
</evidence>
<name>A0A5Q0BET1_9GAMM</name>
<organism evidence="3 4">
    <name type="scientific">Candidatus Methylospira mobilis</name>
    <dbReference type="NCBI Taxonomy" id="1808979"/>
    <lineage>
        <taxon>Bacteria</taxon>
        <taxon>Pseudomonadati</taxon>
        <taxon>Pseudomonadota</taxon>
        <taxon>Gammaproteobacteria</taxon>
        <taxon>Methylococcales</taxon>
        <taxon>Methylococcaceae</taxon>
        <taxon>Candidatus Methylospira</taxon>
    </lineage>
</organism>
<reference evidence="3 4" key="1">
    <citation type="submission" date="2019-09" db="EMBL/GenBank/DDBJ databases">
        <title>Ecophysiology of the spiral-shaped methanotroph Methylospira mobilis as revealed by the complete genome sequence.</title>
        <authorList>
            <person name="Oshkin I.Y."/>
            <person name="Dedysh S.N."/>
            <person name="Miroshnikov K."/>
            <person name="Danilova O.V."/>
            <person name="Hakobyan A."/>
            <person name="Liesack W."/>
        </authorList>
    </citation>
    <scope>NUCLEOTIDE SEQUENCE [LARGE SCALE GENOMIC DNA]</scope>
    <source>
        <strain evidence="3 4">Shm1</strain>
    </source>
</reference>
<evidence type="ECO:0000313" key="3">
    <source>
        <dbReference type="EMBL" id="QFY42330.1"/>
    </source>
</evidence>
<dbReference type="RefSeq" id="WP_153248309.1">
    <property type="nucleotide sequence ID" value="NZ_CP044205.1"/>
</dbReference>
<keyword evidence="2" id="KW-0812">Transmembrane</keyword>
<dbReference type="AlphaFoldDB" id="A0A5Q0BET1"/>
<dbReference type="Proteomes" id="UP000325755">
    <property type="component" value="Chromosome"/>
</dbReference>
<accession>A0A5Q0BET1</accession>
<keyword evidence="1" id="KW-0175">Coiled coil</keyword>
<dbReference type="KEGG" id="mmob:F6R98_06560"/>
<keyword evidence="4" id="KW-1185">Reference proteome</keyword>
<dbReference type="EMBL" id="CP044205">
    <property type="protein sequence ID" value="QFY42330.1"/>
    <property type="molecule type" value="Genomic_DNA"/>
</dbReference>
<protein>
    <submittedName>
        <fullName evidence="3">Uncharacterized protein</fullName>
    </submittedName>
</protein>
<sequence>MDIDINKKLAGEIFSKTGIAIDPDDPAFVIVHLNRMIFDGQKIDLAGMLDRFAANVEKQADKIHISIDQLSEVYNDLERVHKEIFYKSEEFQKKSADAAANSATEQIKMAEEIASRNVELAEKVAVARAELAGEEAKARADVWADDQKVNVKQVITEVVRDSLQRELAILKESTNDAAKQIEAAKESLNNNNKQVLLLILACLSSSFIAAAFMVFLINNNVISIQKTFEVNYESLASRIIEAIPPQKKK</sequence>
<keyword evidence="2" id="KW-0472">Membrane</keyword>
<keyword evidence="2" id="KW-1133">Transmembrane helix</keyword>
<gene>
    <name evidence="3" type="ORF">F6R98_06560</name>
</gene>
<feature type="coiled-coil region" evidence="1">
    <location>
        <begin position="117"/>
        <end position="198"/>
    </location>
</feature>
<proteinExistence type="predicted"/>
<evidence type="ECO:0000313" key="4">
    <source>
        <dbReference type="Proteomes" id="UP000325755"/>
    </source>
</evidence>
<evidence type="ECO:0000256" key="1">
    <source>
        <dbReference type="SAM" id="Coils"/>
    </source>
</evidence>
<feature type="transmembrane region" description="Helical" evidence="2">
    <location>
        <begin position="195"/>
        <end position="217"/>
    </location>
</feature>